<reference evidence="1 2" key="1">
    <citation type="journal article" date="2010" name="ISME J.">
        <title>Fine-scale evolution: genomic, phenotypic and ecological differentiation in two coexisting Salinibacter ruber strains.</title>
        <authorList>
            <person name="Pena A."/>
            <person name="Teeling H."/>
            <person name="Huerta-Cepas J."/>
            <person name="Santos F."/>
            <person name="Yarza P."/>
            <person name="Brito-Echeverria J."/>
            <person name="Lucio M."/>
            <person name="Schmitt-Kopplin P."/>
            <person name="Meseguer I."/>
            <person name="Schenowitz C."/>
            <person name="Dossat C."/>
            <person name="Barbe V."/>
            <person name="Dopazo J."/>
            <person name="Rossello-Mora R."/>
            <person name="Schuler M."/>
            <person name="Glockner F.O."/>
            <person name="Amann R."/>
            <person name="Gabaldon T."/>
            <person name="Anton J."/>
        </authorList>
    </citation>
    <scope>NUCLEOTIDE SEQUENCE [LARGE SCALE GENOMIC DNA]</scope>
    <source>
        <strain evidence="1 2">M8</strain>
    </source>
</reference>
<reference evidence="2" key="2">
    <citation type="submission" date="2010-04" db="EMBL/GenBank/DDBJ databases">
        <title>Genome sequence of Salinibacter ruber M8.</title>
        <authorList>
            <consortium name="Genoscope"/>
        </authorList>
    </citation>
    <scope>NUCLEOTIDE SEQUENCE [LARGE SCALE GENOMIC DNA]</scope>
    <source>
        <strain evidence="2">M8</strain>
    </source>
</reference>
<evidence type="ECO:0000313" key="2">
    <source>
        <dbReference type="Proteomes" id="UP000000933"/>
    </source>
</evidence>
<protein>
    <submittedName>
        <fullName evidence="1">Uncharacterized protein</fullName>
    </submittedName>
</protein>
<dbReference type="EMBL" id="FP565814">
    <property type="protein sequence ID" value="CBH23524.1"/>
    <property type="molecule type" value="Genomic_DNA"/>
</dbReference>
<name>D5H669_SALRM</name>
<organism evidence="1 2">
    <name type="scientific">Salinibacter ruber (strain M8)</name>
    <dbReference type="NCBI Taxonomy" id="761659"/>
    <lineage>
        <taxon>Bacteria</taxon>
        <taxon>Pseudomonadati</taxon>
        <taxon>Rhodothermota</taxon>
        <taxon>Rhodothermia</taxon>
        <taxon>Rhodothermales</taxon>
        <taxon>Salinibacteraceae</taxon>
        <taxon>Salinibacter</taxon>
    </lineage>
</organism>
<gene>
    <name evidence="1" type="ordered locus">SRM_00603</name>
</gene>
<evidence type="ECO:0000313" key="1">
    <source>
        <dbReference type="EMBL" id="CBH23524.1"/>
    </source>
</evidence>
<dbReference type="Proteomes" id="UP000000933">
    <property type="component" value="Chromosome"/>
</dbReference>
<sequence length="56" mass="6122">MFLSILRLDLSVSCLVASGTQTRNLPFSSASPGDLLQLRLQIAPLRSIFCIVCSLR</sequence>
<accession>D5H669</accession>
<dbReference type="HOGENOM" id="CLU_3011734_0_0_10"/>
<proteinExistence type="predicted"/>
<dbReference type="AlphaFoldDB" id="D5H669"/>
<dbReference type="KEGG" id="srm:SRM_00603"/>